<keyword evidence="1" id="KW-0808">Transferase</keyword>
<accession>A0A812Y199</accession>
<feature type="non-terminal residue" evidence="6">
    <location>
        <position position="293"/>
    </location>
</feature>
<evidence type="ECO:0000256" key="4">
    <source>
        <dbReference type="ARBA" id="ARBA00022840"/>
    </source>
</evidence>
<dbReference type="Pfam" id="PF00069">
    <property type="entry name" value="Pkinase"/>
    <property type="match status" value="1"/>
</dbReference>
<evidence type="ECO:0000313" key="7">
    <source>
        <dbReference type="Proteomes" id="UP000601435"/>
    </source>
</evidence>
<evidence type="ECO:0000256" key="3">
    <source>
        <dbReference type="ARBA" id="ARBA00022777"/>
    </source>
</evidence>
<dbReference type="PROSITE" id="PS50011">
    <property type="entry name" value="PROTEIN_KINASE_DOM"/>
    <property type="match status" value="1"/>
</dbReference>
<evidence type="ECO:0000256" key="2">
    <source>
        <dbReference type="ARBA" id="ARBA00022741"/>
    </source>
</evidence>
<keyword evidence="3" id="KW-0418">Kinase</keyword>
<feature type="domain" description="Protein kinase" evidence="5">
    <location>
        <begin position="1"/>
        <end position="224"/>
    </location>
</feature>
<evidence type="ECO:0000256" key="1">
    <source>
        <dbReference type="ARBA" id="ARBA00022679"/>
    </source>
</evidence>
<evidence type="ECO:0000313" key="6">
    <source>
        <dbReference type="EMBL" id="CAE7752025.1"/>
    </source>
</evidence>
<dbReference type="Gene3D" id="1.10.510.10">
    <property type="entry name" value="Transferase(Phosphotransferase) domain 1"/>
    <property type="match status" value="1"/>
</dbReference>
<dbReference type="InterPro" id="IPR000719">
    <property type="entry name" value="Prot_kinase_dom"/>
</dbReference>
<sequence length="293" mass="31392">CSDIVRYAFACETATDYVLIFEACDVDLWDALTGAWSRGKASSMERRAWSLQLCRAVSHCHRLRVLHRDVNPWNVLLVLEGSDSSSARLGDFGLAVQMDSPELRGWETPGAAPLDDSAIGSLYSAPELGDAYGFPADVFSLGMTLLAIWGSADLGEEELITLVEGAKQAACSASSSSSHVGSLGKGLPWGLHPVLADALAHQAAARPSAATLRDRVEVASRTTLQQVKALFKTHCHQQLTPVVLGTVLDSLGSPKESNEEMVALAFRMLGSSGRMDVDSFLKWVFQEGSSVPA</sequence>
<dbReference type="PANTHER" id="PTHR43671">
    <property type="entry name" value="SERINE/THREONINE-PROTEIN KINASE NEK"/>
    <property type="match status" value="1"/>
</dbReference>
<dbReference type="SMART" id="SM00220">
    <property type="entry name" value="S_TKc"/>
    <property type="match status" value="1"/>
</dbReference>
<dbReference type="EMBL" id="CAJNJA010038942">
    <property type="protein sequence ID" value="CAE7752025.1"/>
    <property type="molecule type" value="Genomic_DNA"/>
</dbReference>
<gene>
    <name evidence="6" type="primary">SNF1</name>
    <name evidence="6" type="ORF">SNEC2469_LOCUS21811</name>
</gene>
<protein>
    <submittedName>
        <fullName evidence="6">SNF1 protein</fullName>
    </submittedName>
</protein>
<comment type="caution">
    <text evidence="6">The sequence shown here is derived from an EMBL/GenBank/DDBJ whole genome shotgun (WGS) entry which is preliminary data.</text>
</comment>
<evidence type="ECO:0000259" key="5">
    <source>
        <dbReference type="PROSITE" id="PS50011"/>
    </source>
</evidence>
<keyword evidence="2" id="KW-0547">Nucleotide-binding</keyword>
<organism evidence="6 7">
    <name type="scientific">Symbiodinium necroappetens</name>
    <dbReference type="NCBI Taxonomy" id="1628268"/>
    <lineage>
        <taxon>Eukaryota</taxon>
        <taxon>Sar</taxon>
        <taxon>Alveolata</taxon>
        <taxon>Dinophyceae</taxon>
        <taxon>Suessiales</taxon>
        <taxon>Symbiodiniaceae</taxon>
        <taxon>Symbiodinium</taxon>
    </lineage>
</organism>
<name>A0A812Y199_9DINO</name>
<dbReference type="PANTHER" id="PTHR43671:SF85">
    <property type="entry name" value="KINASE, PUTATIVE-RELATED"/>
    <property type="match status" value="1"/>
</dbReference>
<reference evidence="6" key="1">
    <citation type="submission" date="2021-02" db="EMBL/GenBank/DDBJ databases">
        <authorList>
            <person name="Dougan E. K."/>
            <person name="Rhodes N."/>
            <person name="Thang M."/>
            <person name="Chan C."/>
        </authorList>
    </citation>
    <scope>NUCLEOTIDE SEQUENCE</scope>
</reference>
<dbReference type="GO" id="GO:0005524">
    <property type="term" value="F:ATP binding"/>
    <property type="evidence" value="ECO:0007669"/>
    <property type="project" value="UniProtKB-KW"/>
</dbReference>
<dbReference type="CDD" id="cd00180">
    <property type="entry name" value="PKc"/>
    <property type="match status" value="1"/>
</dbReference>
<dbReference type="Proteomes" id="UP000601435">
    <property type="component" value="Unassembled WGS sequence"/>
</dbReference>
<dbReference type="SUPFAM" id="SSF56112">
    <property type="entry name" value="Protein kinase-like (PK-like)"/>
    <property type="match status" value="1"/>
</dbReference>
<proteinExistence type="predicted"/>
<keyword evidence="4" id="KW-0067">ATP-binding</keyword>
<dbReference type="GO" id="GO:0004674">
    <property type="term" value="F:protein serine/threonine kinase activity"/>
    <property type="evidence" value="ECO:0007669"/>
    <property type="project" value="TreeGrafter"/>
</dbReference>
<keyword evidence="7" id="KW-1185">Reference proteome</keyword>
<dbReference type="InterPro" id="IPR011009">
    <property type="entry name" value="Kinase-like_dom_sf"/>
</dbReference>
<dbReference type="OrthoDB" id="5337378at2759"/>
<dbReference type="InterPro" id="IPR050660">
    <property type="entry name" value="NEK_Ser/Thr_kinase"/>
</dbReference>
<dbReference type="AlphaFoldDB" id="A0A812Y199"/>